<sequence>MPVHEESVPEESVRVESVRGGRRSYDAVIVGGGHNGLVAAAYLARAGRSVLVLERLATTGGAAVSTRPFAGVDARLSRYSYLISLLPRKIVRDLGLDFRVRGRTISSYTPVERDGRPTGLLVGGGERRTREAFARLTGSDREYEAWQRFYDMTGRVAQRVFPTLTEPLPTRDALRARVDDEGAWRALFEEPIGVAIEERFTDDLVRGVVLTDALIGTFADAHDPALSQNRCFLYHVIGGGTGAWDVPVGGMGALTDALATAARNAGAVLATGHEAVRIETDGRAAEVTYRTADAEGVVAARHVLVNASPQELAALIGDEPPTPAEGAQLKVNMLLTRLPALRDTSVDPRDAFAGTFHIAEGYEQLAIAHAEAAAGTLPAAPPSEIYCHSLTDPTILGPGLVEQGFQTLTLFGLHTPARLFAHDNDSVREELLKSTLAQLDAHLAEPITDCLATDADGRPCIEAKTPLDLEHGLRLPGGNIFHRELSWPYAQDGTGRWGVETRHPNVLLCGAGAVRGGGVSGVPGHNAAMAVLEDQGAAVAGRDPSP</sequence>
<dbReference type="InterPro" id="IPR036188">
    <property type="entry name" value="FAD/NAD-bd_sf"/>
</dbReference>
<dbReference type="PANTHER" id="PTHR10668">
    <property type="entry name" value="PHYTOENE DEHYDROGENASE"/>
    <property type="match status" value="1"/>
</dbReference>
<dbReference type="PANTHER" id="PTHR10668:SF103">
    <property type="entry name" value="PYRIDINE NUCLEOTIDE-DISULFIDE OXIDOREDUCTASE DOMAIN-CONTAINING PROTEIN 2"/>
    <property type="match status" value="1"/>
</dbReference>
<evidence type="ECO:0000313" key="5">
    <source>
        <dbReference type="EMBL" id="MPY48552.1"/>
    </source>
</evidence>
<dbReference type="Pfam" id="PF01593">
    <property type="entry name" value="Amino_oxidase"/>
    <property type="match status" value="1"/>
</dbReference>
<dbReference type="Proteomes" id="UP000373149">
    <property type="component" value="Unassembled WGS sequence"/>
</dbReference>
<accession>A0A5N8WN48</accession>
<comment type="function">
    <text evidence="1">Probable oxidoreductase that may play a role as regulator of mitochondrial function.</text>
</comment>
<dbReference type="RefSeq" id="WP_152860539.1">
    <property type="nucleotide sequence ID" value="NZ_VMNX01000017.1"/>
</dbReference>
<reference evidence="5 6" key="1">
    <citation type="submission" date="2019-09" db="EMBL/GenBank/DDBJ databases">
        <authorList>
            <person name="Duangmal K."/>
            <person name="Teo W.F.A."/>
            <person name="Lipun K."/>
        </authorList>
    </citation>
    <scope>NUCLEOTIDE SEQUENCE [LARGE SCALE GENOMIC DNA]</scope>
    <source>
        <strain evidence="5 6">K1PN6</strain>
    </source>
</reference>
<gene>
    <name evidence="5" type="ORF">FPZ41_08205</name>
</gene>
<evidence type="ECO:0000256" key="3">
    <source>
        <dbReference type="ARBA" id="ARBA00040298"/>
    </source>
</evidence>
<dbReference type="GO" id="GO:0005829">
    <property type="term" value="C:cytosol"/>
    <property type="evidence" value="ECO:0007669"/>
    <property type="project" value="TreeGrafter"/>
</dbReference>
<name>A0A5N8WN48_9ACTN</name>
<protein>
    <recommendedName>
        <fullName evidence="3">Pyridine nucleotide-disulfide oxidoreductase domain-containing protein 2</fullName>
    </recommendedName>
</protein>
<comment type="subunit">
    <text evidence="2">Interacts with COX5B; this interaction may contribute to localize PYROXD2 to the inner face of the inner mitochondrial membrane.</text>
</comment>
<organism evidence="5 6">
    <name type="scientific">Streptomyces acidicola</name>
    <dbReference type="NCBI Taxonomy" id="2596892"/>
    <lineage>
        <taxon>Bacteria</taxon>
        <taxon>Bacillati</taxon>
        <taxon>Actinomycetota</taxon>
        <taxon>Actinomycetes</taxon>
        <taxon>Kitasatosporales</taxon>
        <taxon>Streptomycetaceae</taxon>
        <taxon>Streptomyces</taxon>
    </lineage>
</organism>
<dbReference type="Gene3D" id="3.50.50.60">
    <property type="entry name" value="FAD/NAD(P)-binding domain"/>
    <property type="match status" value="2"/>
</dbReference>
<evidence type="ECO:0000259" key="4">
    <source>
        <dbReference type="Pfam" id="PF01593"/>
    </source>
</evidence>
<comment type="caution">
    <text evidence="5">The sequence shown here is derived from an EMBL/GenBank/DDBJ whole genome shotgun (WGS) entry which is preliminary data.</text>
</comment>
<proteinExistence type="predicted"/>
<dbReference type="EMBL" id="VMNX01000017">
    <property type="protein sequence ID" value="MPY48552.1"/>
    <property type="molecule type" value="Genomic_DNA"/>
</dbReference>
<feature type="domain" description="Amine oxidase" evidence="4">
    <location>
        <begin position="36"/>
        <end position="324"/>
    </location>
</feature>
<dbReference type="SUPFAM" id="SSF51905">
    <property type="entry name" value="FAD/NAD(P)-binding domain"/>
    <property type="match status" value="1"/>
</dbReference>
<evidence type="ECO:0000313" key="6">
    <source>
        <dbReference type="Proteomes" id="UP000373149"/>
    </source>
</evidence>
<dbReference type="AlphaFoldDB" id="A0A5N8WN48"/>
<evidence type="ECO:0000256" key="1">
    <source>
        <dbReference type="ARBA" id="ARBA00037217"/>
    </source>
</evidence>
<dbReference type="GO" id="GO:0016491">
    <property type="term" value="F:oxidoreductase activity"/>
    <property type="evidence" value="ECO:0007669"/>
    <property type="project" value="InterPro"/>
</dbReference>
<keyword evidence="6" id="KW-1185">Reference proteome</keyword>
<evidence type="ECO:0000256" key="2">
    <source>
        <dbReference type="ARBA" id="ARBA00038825"/>
    </source>
</evidence>
<dbReference type="InterPro" id="IPR002937">
    <property type="entry name" value="Amino_oxidase"/>
</dbReference>